<feature type="domain" description="CheW-like" evidence="1">
    <location>
        <begin position="53"/>
        <end position="193"/>
    </location>
</feature>
<dbReference type="SMART" id="SM00260">
    <property type="entry name" value="CheW"/>
    <property type="match status" value="1"/>
</dbReference>
<dbReference type="EMBL" id="CP073347">
    <property type="protein sequence ID" value="UTW10068.1"/>
    <property type="molecule type" value="Genomic_DNA"/>
</dbReference>
<reference evidence="2" key="1">
    <citation type="submission" date="2021-04" db="EMBL/GenBank/DDBJ databases">
        <title>Oceanospirillales bacteria with DddD are important DMSP degraders in coastal seawater.</title>
        <authorList>
            <person name="Liu J."/>
        </authorList>
    </citation>
    <scope>NUCLEOTIDE SEQUENCE</scope>
    <source>
        <strain evidence="2">D13-1</strain>
    </source>
</reference>
<keyword evidence="3" id="KW-1185">Reference proteome</keyword>
<dbReference type="Gene3D" id="2.30.30.40">
    <property type="entry name" value="SH3 Domains"/>
    <property type="match status" value="1"/>
</dbReference>
<proteinExistence type="predicted"/>
<dbReference type="InterPro" id="IPR002545">
    <property type="entry name" value="CheW-lke_dom"/>
</dbReference>
<evidence type="ECO:0000313" key="3">
    <source>
        <dbReference type="Proteomes" id="UP001058461"/>
    </source>
</evidence>
<dbReference type="Gene3D" id="2.40.50.180">
    <property type="entry name" value="CheA-289, Domain 4"/>
    <property type="match status" value="1"/>
</dbReference>
<dbReference type="Proteomes" id="UP001058461">
    <property type="component" value="Chromosome"/>
</dbReference>
<name>A0ABY5HEQ8_9GAMM</name>
<accession>A0ABY5HEQ8</accession>
<dbReference type="Pfam" id="PF01584">
    <property type="entry name" value="CheW"/>
    <property type="match status" value="1"/>
</dbReference>
<dbReference type="PANTHER" id="PTHR22617:SF23">
    <property type="entry name" value="CHEMOTAXIS PROTEIN CHEW"/>
    <property type="match status" value="1"/>
</dbReference>
<dbReference type="InterPro" id="IPR039315">
    <property type="entry name" value="CheW"/>
</dbReference>
<evidence type="ECO:0000313" key="2">
    <source>
        <dbReference type="EMBL" id="UTW10068.1"/>
    </source>
</evidence>
<evidence type="ECO:0000259" key="1">
    <source>
        <dbReference type="PROSITE" id="PS50851"/>
    </source>
</evidence>
<organism evidence="2 3">
    <name type="scientific">Marinobacterium rhizophilum</name>
    <dbReference type="NCBI Taxonomy" id="420402"/>
    <lineage>
        <taxon>Bacteria</taxon>
        <taxon>Pseudomonadati</taxon>
        <taxon>Pseudomonadota</taxon>
        <taxon>Gammaproteobacteria</taxon>
        <taxon>Oceanospirillales</taxon>
        <taxon>Oceanospirillaceae</taxon>
        <taxon>Marinobacterium</taxon>
    </lineage>
</organism>
<sequence length="193" mass="19674">MSDNAKGVMEDGALAFAGGGGRTDTAVSLAERRVLEERARALATPVVAASDPTVEVITFHLNAEGYGIEARHVQEVMYLDSIVPLPGLKAPFVGITNCHGHILPVIDLLALLQAPQQTDAGNARHLVVLGQGSAELGIVASALGPVMQVAPGSIRAPAAASTAAHLVGMVPGLGILADGGSLLADPGLWINQK</sequence>
<dbReference type="PROSITE" id="PS50851">
    <property type="entry name" value="CHEW"/>
    <property type="match status" value="1"/>
</dbReference>
<dbReference type="InterPro" id="IPR036061">
    <property type="entry name" value="CheW-like_dom_sf"/>
</dbReference>
<protein>
    <submittedName>
        <fullName evidence="2">Chemotaxis protein CheW</fullName>
    </submittedName>
</protein>
<dbReference type="PANTHER" id="PTHR22617">
    <property type="entry name" value="CHEMOTAXIS SENSOR HISTIDINE KINASE-RELATED"/>
    <property type="match status" value="1"/>
</dbReference>
<dbReference type="SUPFAM" id="SSF50341">
    <property type="entry name" value="CheW-like"/>
    <property type="match status" value="1"/>
</dbReference>
<dbReference type="RefSeq" id="WP_255852073.1">
    <property type="nucleotide sequence ID" value="NZ_CP073347.1"/>
</dbReference>
<gene>
    <name evidence="2" type="ORF">KDW95_12145</name>
</gene>